<feature type="transmembrane region" description="Helical" evidence="1">
    <location>
        <begin position="46"/>
        <end position="65"/>
    </location>
</feature>
<accession>A0AAE0EZJ6</accession>
<name>A0AAE0EZJ6_9CHLO</name>
<keyword evidence="1" id="KW-0812">Transmembrane</keyword>
<evidence type="ECO:0000256" key="1">
    <source>
        <dbReference type="SAM" id="Phobius"/>
    </source>
</evidence>
<protein>
    <submittedName>
        <fullName evidence="2">Uncharacterized protein</fullName>
    </submittedName>
</protein>
<gene>
    <name evidence="2" type="ORF">CYMTET_44489</name>
</gene>
<proteinExistence type="predicted"/>
<dbReference type="EMBL" id="LGRX02030227">
    <property type="protein sequence ID" value="KAK3245962.1"/>
    <property type="molecule type" value="Genomic_DNA"/>
</dbReference>
<sequence>MSDTLEASLMFLLLEYLVAECWFGPTIAGIFAALPDPALRGTTQGSFALLTAFGNTAPLLIAALLTDQGIAGTGVGANMPLQASFPSHAFKSVFFVRSALASMPSECLLCSGVSPSPPRLQSVFFVPGVGPSPPCLQSVFFVPGVGPSPPRLQSVFEMTDRGAE</sequence>
<keyword evidence="3" id="KW-1185">Reference proteome</keyword>
<keyword evidence="1" id="KW-1133">Transmembrane helix</keyword>
<organism evidence="2 3">
    <name type="scientific">Cymbomonas tetramitiformis</name>
    <dbReference type="NCBI Taxonomy" id="36881"/>
    <lineage>
        <taxon>Eukaryota</taxon>
        <taxon>Viridiplantae</taxon>
        <taxon>Chlorophyta</taxon>
        <taxon>Pyramimonadophyceae</taxon>
        <taxon>Pyramimonadales</taxon>
        <taxon>Pyramimonadaceae</taxon>
        <taxon>Cymbomonas</taxon>
    </lineage>
</organism>
<dbReference type="Proteomes" id="UP001190700">
    <property type="component" value="Unassembled WGS sequence"/>
</dbReference>
<keyword evidence="1" id="KW-0472">Membrane</keyword>
<reference evidence="2 3" key="1">
    <citation type="journal article" date="2015" name="Genome Biol. Evol.">
        <title>Comparative Genomics of a Bacterivorous Green Alga Reveals Evolutionary Causalities and Consequences of Phago-Mixotrophic Mode of Nutrition.</title>
        <authorList>
            <person name="Burns J.A."/>
            <person name="Paasch A."/>
            <person name="Narechania A."/>
            <person name="Kim E."/>
        </authorList>
    </citation>
    <scope>NUCLEOTIDE SEQUENCE [LARGE SCALE GENOMIC DNA]</scope>
    <source>
        <strain evidence="2 3">PLY_AMNH</strain>
    </source>
</reference>
<feature type="transmembrane region" description="Helical" evidence="1">
    <location>
        <begin position="12"/>
        <end position="34"/>
    </location>
</feature>
<comment type="caution">
    <text evidence="2">The sequence shown here is derived from an EMBL/GenBank/DDBJ whole genome shotgun (WGS) entry which is preliminary data.</text>
</comment>
<evidence type="ECO:0000313" key="3">
    <source>
        <dbReference type="Proteomes" id="UP001190700"/>
    </source>
</evidence>
<dbReference type="AlphaFoldDB" id="A0AAE0EZJ6"/>
<evidence type="ECO:0000313" key="2">
    <source>
        <dbReference type="EMBL" id="KAK3245962.1"/>
    </source>
</evidence>